<accession>A0A643FTC1</accession>
<protein>
    <submittedName>
        <fullName evidence="1">DUF2946 domain-containing protein</fullName>
    </submittedName>
</protein>
<dbReference type="Proteomes" id="UP000397656">
    <property type="component" value="Chromosome 2"/>
</dbReference>
<dbReference type="InterPro" id="IPR021333">
    <property type="entry name" value="DUF2946"/>
</dbReference>
<proteinExistence type="predicted"/>
<gene>
    <name evidence="1" type="ORF">F7R26_031995</name>
</gene>
<evidence type="ECO:0000313" key="1">
    <source>
        <dbReference type="EMBL" id="QOT79358.1"/>
    </source>
</evidence>
<name>A0A643FTC1_9BURK</name>
<dbReference type="GeneID" id="98405589"/>
<evidence type="ECO:0000313" key="2">
    <source>
        <dbReference type="Proteomes" id="UP000397656"/>
    </source>
</evidence>
<reference evidence="1 2" key="1">
    <citation type="submission" date="2020-10" db="EMBL/GenBank/DDBJ databases">
        <title>Complete genome sequence of Cupriavidus basilensis CCUG 49340T.</title>
        <authorList>
            <person name="Salva-Serra F."/>
            <person name="Donoso R.A."/>
            <person name="Cho K.H."/>
            <person name="Yoo J.A."/>
            <person name="Lee K."/>
            <person name="Yoon S.-H."/>
            <person name="Perez-Pantoja D."/>
            <person name="Moore E.R.B."/>
        </authorList>
    </citation>
    <scope>NUCLEOTIDE SEQUENCE [LARGE SCALE GENOMIC DNA]</scope>
    <source>
        <strain evidence="2">CCUG 49340</strain>
    </source>
</reference>
<organism evidence="1 2">
    <name type="scientific">Cupriavidus basilensis</name>
    <dbReference type="NCBI Taxonomy" id="68895"/>
    <lineage>
        <taxon>Bacteria</taxon>
        <taxon>Pseudomonadati</taxon>
        <taxon>Pseudomonadota</taxon>
        <taxon>Betaproteobacteria</taxon>
        <taxon>Burkholderiales</taxon>
        <taxon>Burkholderiaceae</taxon>
        <taxon>Cupriavidus</taxon>
    </lineage>
</organism>
<sequence>MSFTRRLVFWLALLGMVLHSPWPPMAHGQAAGGMIDHSICSASGIRVVSVEDQTSLDQDAPGNHQSLDDSLCCLVCADLGSTVAIPHVPFVFQPQLRQLGLVRPVLQPDAYRPPGNLRATARAPPLA</sequence>
<dbReference type="RefSeq" id="WP_150986738.1">
    <property type="nucleotide sequence ID" value="NZ_CP062804.1"/>
</dbReference>
<dbReference type="AlphaFoldDB" id="A0A643FTC1"/>
<dbReference type="Pfam" id="PF11162">
    <property type="entry name" value="DUF2946"/>
    <property type="match status" value="1"/>
</dbReference>
<dbReference type="EMBL" id="CP062804">
    <property type="protein sequence ID" value="QOT79358.1"/>
    <property type="molecule type" value="Genomic_DNA"/>
</dbReference>